<name>A0A482WEE2_ASBVE</name>
<reference evidence="1 2" key="1">
    <citation type="submission" date="2017-03" db="EMBL/GenBank/DDBJ databases">
        <title>Genome of the blue death feigning beetle - Asbolus verrucosus.</title>
        <authorList>
            <person name="Rider S.D."/>
        </authorList>
    </citation>
    <scope>NUCLEOTIDE SEQUENCE [LARGE SCALE GENOMIC DNA]</scope>
    <source>
        <strain evidence="1">Butters</strain>
        <tissue evidence="1">Head and leg muscle</tissue>
    </source>
</reference>
<keyword evidence="2" id="KW-1185">Reference proteome</keyword>
<dbReference type="AlphaFoldDB" id="A0A482WEE2"/>
<dbReference type="Proteomes" id="UP000292052">
    <property type="component" value="Unassembled WGS sequence"/>
</dbReference>
<proteinExistence type="predicted"/>
<evidence type="ECO:0000313" key="2">
    <source>
        <dbReference type="Proteomes" id="UP000292052"/>
    </source>
</evidence>
<gene>
    <name evidence="1" type="ORF">BDFB_005578</name>
</gene>
<dbReference type="PANTHER" id="PTHR21112:SF0">
    <property type="entry name" value="CHEMOSENSORY PROTEIN A 29A-RELATED"/>
    <property type="match status" value="1"/>
</dbReference>
<accession>A0A482WEE2</accession>
<organism evidence="1 2">
    <name type="scientific">Asbolus verrucosus</name>
    <name type="common">Desert ironclad beetle</name>
    <dbReference type="NCBI Taxonomy" id="1661398"/>
    <lineage>
        <taxon>Eukaryota</taxon>
        <taxon>Metazoa</taxon>
        <taxon>Ecdysozoa</taxon>
        <taxon>Arthropoda</taxon>
        <taxon>Hexapoda</taxon>
        <taxon>Insecta</taxon>
        <taxon>Pterygota</taxon>
        <taxon>Neoptera</taxon>
        <taxon>Endopterygota</taxon>
        <taxon>Coleoptera</taxon>
        <taxon>Polyphaga</taxon>
        <taxon>Cucujiformia</taxon>
        <taxon>Tenebrionidae</taxon>
        <taxon>Pimeliinae</taxon>
        <taxon>Asbolus</taxon>
    </lineage>
</organism>
<evidence type="ECO:0000313" key="1">
    <source>
        <dbReference type="EMBL" id="RZC42923.1"/>
    </source>
</evidence>
<dbReference type="InterPro" id="IPR010512">
    <property type="entry name" value="DUF1091"/>
</dbReference>
<comment type="caution">
    <text evidence="1">The sequence shown here is derived from an EMBL/GenBank/DDBJ whole genome shotgun (WGS) entry which is preliminary data.</text>
</comment>
<dbReference type="OrthoDB" id="8180029at2759"/>
<sequence>MAQFELTASTTPAMNVSVTLLQDVLDQKTMVRADFYKLWGMEYKTTGTIITMRLCKFFERNVFGIRDSIAKAGNIDGCNFPKGVYYLTNFVPYTDNFPKLIPLGSYKVISDLFREDGSQIIRLQWYATVQRLNRQ</sequence>
<protein>
    <submittedName>
        <fullName evidence="1">DUF1091 domain containing protein</fullName>
    </submittedName>
</protein>
<dbReference type="PANTHER" id="PTHR21112">
    <property type="entry name" value="CHEMOSENSORY PROTEIN A 29A-RELATED"/>
    <property type="match status" value="1"/>
</dbReference>
<dbReference type="Pfam" id="PF06477">
    <property type="entry name" value="DUF1091"/>
    <property type="match status" value="1"/>
</dbReference>
<dbReference type="EMBL" id="QDEB01003593">
    <property type="protein sequence ID" value="RZC42923.1"/>
    <property type="molecule type" value="Genomic_DNA"/>
</dbReference>